<protein>
    <recommendedName>
        <fullName evidence="1">Ig-like domain-containing protein</fullName>
    </recommendedName>
</protein>
<dbReference type="InterPro" id="IPR032165">
    <property type="entry name" value="DUF5001"/>
</dbReference>
<dbReference type="GO" id="GO:0035312">
    <property type="term" value="F:5'-3' DNA exonuclease activity"/>
    <property type="evidence" value="ECO:0007669"/>
    <property type="project" value="TreeGrafter"/>
</dbReference>
<dbReference type="SUPFAM" id="SSF89550">
    <property type="entry name" value="PHP domain-like"/>
    <property type="match status" value="1"/>
</dbReference>
<dbReference type="EMBL" id="UINC01048538">
    <property type="protein sequence ID" value="SVB59190.1"/>
    <property type="molecule type" value="Genomic_DNA"/>
</dbReference>
<accession>A0A382F8A8</accession>
<feature type="domain" description="Ig-like" evidence="1">
    <location>
        <begin position="276"/>
        <end position="342"/>
    </location>
</feature>
<dbReference type="AlphaFoldDB" id="A0A382F8A8"/>
<sequence>MFLTLLPGQTPHKHKHDRVIRFPDVPGYKTLTCDLHMHTVFSDGAVWPIIRVDEAMRDGLDVIAITEHLEYQPHKEDIPNPDRNRSHVVASNRAEGHDLIILNGSEITRQMPPGHSNAVFVKDANKLLHEDAMDVFREAKRQDAFVFWNHPNWLSQTPNGIVPLSDMHKDLIKKKLLHGIEVVNDTTYSDEAVQIALDYNLTMLGTSDIHGLVDWQYRVPQGGHRPVTLVFAKEKSAEAVKKALTKRRTVVWFNNLLIGRETEMMPLLEASIKTDAASYRGNSDVAEVILKNYSDSKFILSNRGEFNFQAKGDLVTVPPHSTVTLLVKTLKRLSSFELKFEVM</sequence>
<dbReference type="InterPro" id="IPR052018">
    <property type="entry name" value="PHP_domain"/>
</dbReference>
<evidence type="ECO:0000259" key="1">
    <source>
        <dbReference type="Pfam" id="PF16392"/>
    </source>
</evidence>
<dbReference type="InterPro" id="IPR016195">
    <property type="entry name" value="Pol/histidinol_Pase-like"/>
</dbReference>
<dbReference type="CDD" id="cd12112">
    <property type="entry name" value="PHP_HisPPase_Chlorobi_like"/>
    <property type="match status" value="1"/>
</dbReference>
<gene>
    <name evidence="2" type="ORF">METZ01_LOCUS212044</name>
</gene>
<feature type="non-terminal residue" evidence="2">
    <location>
        <position position="343"/>
    </location>
</feature>
<organism evidence="2">
    <name type="scientific">marine metagenome</name>
    <dbReference type="NCBI Taxonomy" id="408172"/>
    <lineage>
        <taxon>unclassified sequences</taxon>
        <taxon>metagenomes</taxon>
        <taxon>ecological metagenomes</taxon>
    </lineage>
</organism>
<dbReference type="PANTHER" id="PTHR42924:SF3">
    <property type="entry name" value="POLYMERASE_HISTIDINOL PHOSPHATASE N-TERMINAL DOMAIN-CONTAINING PROTEIN"/>
    <property type="match status" value="1"/>
</dbReference>
<dbReference type="GO" id="GO:0004534">
    <property type="term" value="F:5'-3' RNA exonuclease activity"/>
    <property type="evidence" value="ECO:0007669"/>
    <property type="project" value="TreeGrafter"/>
</dbReference>
<dbReference type="Pfam" id="PF16392">
    <property type="entry name" value="DUF5001"/>
    <property type="match status" value="1"/>
</dbReference>
<dbReference type="Gene3D" id="3.20.20.140">
    <property type="entry name" value="Metal-dependent hydrolases"/>
    <property type="match status" value="1"/>
</dbReference>
<reference evidence="2" key="1">
    <citation type="submission" date="2018-05" db="EMBL/GenBank/DDBJ databases">
        <authorList>
            <person name="Lanie J.A."/>
            <person name="Ng W.-L."/>
            <person name="Kazmierczak K.M."/>
            <person name="Andrzejewski T.M."/>
            <person name="Davidsen T.M."/>
            <person name="Wayne K.J."/>
            <person name="Tettelin H."/>
            <person name="Glass J.I."/>
            <person name="Rusch D."/>
            <person name="Podicherti R."/>
            <person name="Tsui H.-C.T."/>
            <person name="Winkler M.E."/>
        </authorList>
    </citation>
    <scope>NUCLEOTIDE SEQUENCE</scope>
</reference>
<dbReference type="PANTHER" id="PTHR42924">
    <property type="entry name" value="EXONUCLEASE"/>
    <property type="match status" value="1"/>
</dbReference>
<proteinExistence type="predicted"/>
<name>A0A382F8A8_9ZZZZ</name>
<evidence type="ECO:0000313" key="2">
    <source>
        <dbReference type="EMBL" id="SVB59190.1"/>
    </source>
</evidence>